<protein>
    <submittedName>
        <fullName evidence="2">Uncharacterized protein</fullName>
    </submittedName>
</protein>
<proteinExistence type="predicted"/>
<reference evidence="3" key="1">
    <citation type="journal article" date="2013" name="Science">
        <title>The Amborella genome and the evolution of flowering plants.</title>
        <authorList>
            <consortium name="Amborella Genome Project"/>
        </authorList>
    </citation>
    <scope>NUCLEOTIDE SEQUENCE [LARGE SCALE GENOMIC DNA]</scope>
</reference>
<feature type="compositionally biased region" description="Basic and acidic residues" evidence="1">
    <location>
        <begin position="1"/>
        <end position="26"/>
    </location>
</feature>
<evidence type="ECO:0000256" key="1">
    <source>
        <dbReference type="SAM" id="MobiDB-lite"/>
    </source>
</evidence>
<dbReference type="Gramene" id="ERM94603">
    <property type="protein sequence ID" value="ERM94603"/>
    <property type="gene ID" value="AMTR_s00011p00096960"/>
</dbReference>
<gene>
    <name evidence="2" type="ORF">AMTR_s00011p00096960</name>
</gene>
<accession>W1NGI3</accession>
<name>W1NGI3_AMBTC</name>
<dbReference type="Proteomes" id="UP000017836">
    <property type="component" value="Unassembled WGS sequence"/>
</dbReference>
<sequence length="88" mass="9928">MGAAEYGERGKTEGWTENARVREDRNCGQQRGSCRERRQQMGGNSLGADGRGKRRTQQLKRCEIGCWSGRVVVVDGVAATARMRRLWE</sequence>
<evidence type="ECO:0000313" key="3">
    <source>
        <dbReference type="Proteomes" id="UP000017836"/>
    </source>
</evidence>
<organism evidence="2 3">
    <name type="scientific">Amborella trichopoda</name>
    <dbReference type="NCBI Taxonomy" id="13333"/>
    <lineage>
        <taxon>Eukaryota</taxon>
        <taxon>Viridiplantae</taxon>
        <taxon>Streptophyta</taxon>
        <taxon>Embryophyta</taxon>
        <taxon>Tracheophyta</taxon>
        <taxon>Spermatophyta</taxon>
        <taxon>Magnoliopsida</taxon>
        <taxon>Amborellales</taxon>
        <taxon>Amborellaceae</taxon>
        <taxon>Amborella</taxon>
    </lineage>
</organism>
<dbReference type="AlphaFoldDB" id="W1NGI3"/>
<dbReference type="HOGENOM" id="CLU_2472066_0_0_1"/>
<dbReference type="EMBL" id="KI397507">
    <property type="protein sequence ID" value="ERM94603.1"/>
    <property type="molecule type" value="Genomic_DNA"/>
</dbReference>
<evidence type="ECO:0000313" key="2">
    <source>
        <dbReference type="EMBL" id="ERM94603.1"/>
    </source>
</evidence>
<feature type="region of interest" description="Disordered" evidence="1">
    <location>
        <begin position="1"/>
        <end position="57"/>
    </location>
</feature>
<keyword evidence="3" id="KW-1185">Reference proteome</keyword>